<dbReference type="STRING" id="222984.GCA_000731985_03472"/>
<dbReference type="PANTHER" id="PTHR43194">
    <property type="entry name" value="HYDROLASE ALPHA/BETA FOLD FAMILY"/>
    <property type="match status" value="1"/>
</dbReference>
<dbReference type="InterPro" id="IPR029058">
    <property type="entry name" value="AB_hydrolase_fold"/>
</dbReference>
<dbReference type="EMBL" id="SHMR01000003">
    <property type="protein sequence ID" value="RZH67812.1"/>
    <property type="molecule type" value="Genomic_DNA"/>
</dbReference>
<dbReference type="Pfam" id="PF12697">
    <property type="entry name" value="Abhydrolase_6"/>
    <property type="match status" value="1"/>
</dbReference>
<sequence length="277" mass="30650">MSRLTYPSELDLESNWTSGEFVANGCRHRFVKTGTGDGPPVLFAHGFTDNWQCLSPLAAQFADEHEVLLYDARGHGLSGAPETGYDAETMTDDLLALCDALNVERPILYGHSLGADSIARATARGGLRPRALVLEDHPAQLFEALGEDHLPNKRAQLDRWSTATHESLRAEFEPRYPRFADVLATARKQVRSQVLGITKRGFEPLETVLPDPSCPTLLLRPDPAVASYTAPSRDRRWATGTTTVRSVDGAGHTIFRDRPSVCLELLEEFLAERDIDR</sequence>
<gene>
    <name evidence="2" type="ORF">ELS17_09735</name>
</gene>
<feature type="domain" description="AB hydrolase-1" evidence="1">
    <location>
        <begin position="41"/>
        <end position="261"/>
    </location>
</feature>
<dbReference type="InterPro" id="IPR050228">
    <property type="entry name" value="Carboxylesterase_BioH"/>
</dbReference>
<dbReference type="InterPro" id="IPR000073">
    <property type="entry name" value="AB_hydrolase_1"/>
</dbReference>
<evidence type="ECO:0000313" key="3">
    <source>
        <dbReference type="Proteomes" id="UP000292704"/>
    </source>
</evidence>
<dbReference type="GO" id="GO:0016787">
    <property type="term" value="F:hydrolase activity"/>
    <property type="evidence" value="ECO:0007669"/>
    <property type="project" value="UniProtKB-KW"/>
</dbReference>
<comment type="caution">
    <text evidence="2">The sequence shown here is derived from an EMBL/GenBank/DDBJ whole genome shotgun (WGS) entry which is preliminary data.</text>
</comment>
<protein>
    <submittedName>
        <fullName evidence="2">Alpha/beta hydrolase</fullName>
    </submittedName>
</protein>
<dbReference type="PANTHER" id="PTHR43194:SF2">
    <property type="entry name" value="PEROXISOMAL MEMBRANE PROTEIN LPX1"/>
    <property type="match status" value="1"/>
</dbReference>
<dbReference type="OrthoDB" id="7466at2157"/>
<reference evidence="2 3" key="1">
    <citation type="submission" date="2019-02" db="EMBL/GenBank/DDBJ databases">
        <title>Genome analysis provides insights into bioremediation potentialities and Haloocin production by Natrinema altunense strain 4.1R isolated from Chott Douz in Tunisian desert.</title>
        <authorList>
            <person name="Najjari A."/>
            <person name="Youssef N."/>
            <person name="Ben Dhia O."/>
            <person name="Ferjani R."/>
            <person name="El Hidri D."/>
            <person name="Ouzari H.I."/>
            <person name="Cherif A."/>
        </authorList>
    </citation>
    <scope>NUCLEOTIDE SEQUENCE [LARGE SCALE GENOMIC DNA]</scope>
    <source>
        <strain evidence="2 3">4.1R</strain>
    </source>
</reference>
<dbReference type="AlphaFoldDB" id="A0A482XXC3"/>
<dbReference type="Gene3D" id="3.40.50.1820">
    <property type="entry name" value="alpha/beta hydrolase"/>
    <property type="match status" value="1"/>
</dbReference>
<keyword evidence="2" id="KW-0378">Hydrolase</keyword>
<dbReference type="SUPFAM" id="SSF53474">
    <property type="entry name" value="alpha/beta-Hydrolases"/>
    <property type="match status" value="1"/>
</dbReference>
<organism evidence="2 3">
    <name type="scientific">Natrinema altunense</name>
    <dbReference type="NCBI Taxonomy" id="222984"/>
    <lineage>
        <taxon>Archaea</taxon>
        <taxon>Methanobacteriati</taxon>
        <taxon>Methanobacteriota</taxon>
        <taxon>Stenosarchaea group</taxon>
        <taxon>Halobacteria</taxon>
        <taxon>Halobacteriales</taxon>
        <taxon>Natrialbaceae</taxon>
        <taxon>Natrinema</taxon>
    </lineage>
</organism>
<accession>A0A482XXC3</accession>
<evidence type="ECO:0000313" key="2">
    <source>
        <dbReference type="EMBL" id="RZH67812.1"/>
    </source>
</evidence>
<proteinExistence type="predicted"/>
<name>A0A482XXC3_9EURY</name>
<dbReference type="Proteomes" id="UP000292704">
    <property type="component" value="Unassembled WGS sequence"/>
</dbReference>
<evidence type="ECO:0000259" key="1">
    <source>
        <dbReference type="Pfam" id="PF12697"/>
    </source>
</evidence>